<keyword evidence="1" id="KW-0732">Signal</keyword>
<dbReference type="EMBL" id="SJPU01000003">
    <property type="protein sequence ID" value="TWU10435.1"/>
    <property type="molecule type" value="Genomic_DNA"/>
</dbReference>
<gene>
    <name evidence="2" type="ORF">Poly21_43390</name>
</gene>
<proteinExistence type="predicted"/>
<dbReference type="Proteomes" id="UP000319908">
    <property type="component" value="Unassembled WGS sequence"/>
</dbReference>
<dbReference type="PANTHER" id="PTHR24104">
    <property type="entry name" value="E3 UBIQUITIN-PROTEIN LIGASE NHLRC1-RELATED"/>
    <property type="match status" value="1"/>
</dbReference>
<keyword evidence="3" id="KW-1185">Reference proteome</keyword>
<evidence type="ECO:0000256" key="1">
    <source>
        <dbReference type="SAM" id="SignalP"/>
    </source>
</evidence>
<sequence length="341" mass="36552">MSRTRFVRASKLLASLTLAGVLSTPGAHAADTAPAKSPAAAAPSTLDFEYVEGWAKPPEPMATLGNMHGDIAVSQAGDVYVSVQGGPRPGIQVYSAAGSYLRNVPNFKGRVHGFVIGSDDGGEFILGTDNNGKGIIKTRLDGEIVFQLTPDDFEGKSKTITCVVPAPDGRIFAADGYGNNLIHVLSADGEYQHSFGGPEAPYNFKTVHKLVVDTRFNPPQLLCCDRENRRMIMLSLDGEVLGTIPDMKRPAAVTLMGDYAVVGEIEGRVSVLDKAGNRVLTVGENTHADELATNAIKPEQWRPGTLNAPHGVVVNEDGSLFVAEYNTFGRVLRFDRITEQE</sequence>
<dbReference type="InterPro" id="IPR011042">
    <property type="entry name" value="6-blade_b-propeller_TolB-like"/>
</dbReference>
<accession>A0A5C6BE14</accession>
<dbReference type="InterPro" id="IPR050952">
    <property type="entry name" value="TRIM-NHL_E3_ligases"/>
</dbReference>
<evidence type="ECO:0000313" key="2">
    <source>
        <dbReference type="EMBL" id="TWU10435.1"/>
    </source>
</evidence>
<dbReference type="Gene3D" id="2.120.10.30">
    <property type="entry name" value="TolB, C-terminal domain"/>
    <property type="match status" value="1"/>
</dbReference>
<organism evidence="2 3">
    <name type="scientific">Allorhodopirellula heiligendammensis</name>
    <dbReference type="NCBI Taxonomy" id="2714739"/>
    <lineage>
        <taxon>Bacteria</taxon>
        <taxon>Pseudomonadati</taxon>
        <taxon>Planctomycetota</taxon>
        <taxon>Planctomycetia</taxon>
        <taxon>Pirellulales</taxon>
        <taxon>Pirellulaceae</taxon>
        <taxon>Allorhodopirellula</taxon>
    </lineage>
</organism>
<name>A0A5C6BE14_9BACT</name>
<comment type="caution">
    <text evidence="2">The sequence shown here is derived from an EMBL/GenBank/DDBJ whole genome shotgun (WGS) entry which is preliminary data.</text>
</comment>
<dbReference type="RefSeq" id="WP_146408897.1">
    <property type="nucleotide sequence ID" value="NZ_SJPU01000003.1"/>
</dbReference>
<dbReference type="AlphaFoldDB" id="A0A5C6BE14"/>
<dbReference type="OrthoDB" id="9799230at2"/>
<reference evidence="2 3" key="1">
    <citation type="journal article" date="2020" name="Antonie Van Leeuwenhoek">
        <title>Rhodopirellula heiligendammensis sp. nov., Rhodopirellula pilleata sp. nov., and Rhodopirellula solitaria sp. nov. isolated from natural or artificial marine surfaces in Northern Germany and California, USA, and emended description of the genus Rhodopirellula.</title>
        <authorList>
            <person name="Kallscheuer N."/>
            <person name="Wiegand S."/>
            <person name="Jogler M."/>
            <person name="Boedeker C."/>
            <person name="Peeters S.H."/>
            <person name="Rast P."/>
            <person name="Heuer A."/>
            <person name="Jetten M.S.M."/>
            <person name="Rohde M."/>
            <person name="Jogler C."/>
        </authorList>
    </citation>
    <scope>NUCLEOTIDE SEQUENCE [LARGE SCALE GENOMIC DNA]</scope>
    <source>
        <strain evidence="2 3">Poly21</strain>
    </source>
</reference>
<dbReference type="SUPFAM" id="SSF63829">
    <property type="entry name" value="Calcium-dependent phosphotriesterase"/>
    <property type="match status" value="1"/>
</dbReference>
<dbReference type="GO" id="GO:0008270">
    <property type="term" value="F:zinc ion binding"/>
    <property type="evidence" value="ECO:0007669"/>
    <property type="project" value="UniProtKB-KW"/>
</dbReference>
<feature type="signal peptide" evidence="1">
    <location>
        <begin position="1"/>
        <end position="29"/>
    </location>
</feature>
<feature type="chain" id="PRO_5022671953" evidence="1">
    <location>
        <begin position="30"/>
        <end position="341"/>
    </location>
</feature>
<protein>
    <submittedName>
        <fullName evidence="2">NHL repeat protein</fullName>
    </submittedName>
</protein>
<evidence type="ECO:0000313" key="3">
    <source>
        <dbReference type="Proteomes" id="UP000319908"/>
    </source>
</evidence>
<dbReference type="PANTHER" id="PTHR24104:SF25">
    <property type="entry name" value="PROTEIN LIN-41"/>
    <property type="match status" value="1"/>
</dbReference>